<reference evidence="2" key="8">
    <citation type="journal article" date="2005" name="Science">
        <title>Antisense Transcription in the Mammalian Transcriptome.</title>
        <authorList>
            <consortium name="RIKEN Genome Exploration Research Group and Genome Science Group (Genome Network Project Core Group) and the FANTOM Consortium"/>
        </authorList>
    </citation>
    <scope>NUCLEOTIDE SEQUENCE</scope>
    <source>
        <strain evidence="2">C57BL/6J</strain>
        <tissue evidence="2">Thymus</tissue>
    </source>
</reference>
<evidence type="ECO:0000313" key="2">
    <source>
        <dbReference type="EMBL" id="BAC31135.1"/>
    </source>
</evidence>
<dbReference type="AlphaFoldDB" id="Q8C9I8"/>
<evidence type="ECO:0000313" key="3">
    <source>
        <dbReference type="MGI" id="MGI:3704372"/>
    </source>
</evidence>
<feature type="region of interest" description="Disordered" evidence="1">
    <location>
        <begin position="47"/>
        <end position="73"/>
    </location>
</feature>
<dbReference type="EMBL" id="AK042023">
    <property type="protein sequence ID" value="BAC31135.1"/>
    <property type="molecule type" value="mRNA"/>
</dbReference>
<proteinExistence type="evidence at transcript level"/>
<dbReference type="AGR" id="MGI:3704372"/>
<gene>
    <name evidence="3" type="primary">A630052K13Rik</name>
    <name evidence="3" type="synonym">Usp52</name>
</gene>
<sequence>MVGRDMGSGYLARCVATEEETICLSHDGDSGCLDCILEREANEMISHDQETGKSYPHLDTRRPKHSPTMTSGPTRVFPGHDLSAYLLSLLDSVQVNLQYVVLQPPNEQSAVVCQEDAVHILVFIQPA</sequence>
<feature type="compositionally biased region" description="Basic and acidic residues" evidence="1">
    <location>
        <begin position="47"/>
        <end position="61"/>
    </location>
</feature>
<reference evidence="2" key="7">
    <citation type="journal article" date="2005" name="Science">
        <title>The Transcriptional Landscape of the Mammalian Genome.</title>
        <authorList>
            <consortium name="The FANTOM Consortium"/>
            <consortium name="Riken Genome Exploration Research Group and Genome Science Group (Genome Network Project Core Group)"/>
        </authorList>
    </citation>
    <scope>NUCLEOTIDE SEQUENCE</scope>
    <source>
        <strain evidence="2">C57BL/6J</strain>
        <tissue evidence="2">Thymus</tissue>
    </source>
</reference>
<reference evidence="2" key="4">
    <citation type="journal article" date="2001" name="Nature">
        <title>Functional annotation of a full-length mouse cDNA collection.</title>
        <authorList>
            <consortium name="The RIKEN Genome Exploration Research Group Phase II Team and the FANTOM Consortium"/>
        </authorList>
    </citation>
    <scope>NUCLEOTIDE SEQUENCE</scope>
    <source>
        <strain evidence="2">C57BL/6J</strain>
        <tissue evidence="2">Thymus</tissue>
    </source>
</reference>
<dbReference type="MGI" id="MGI:3704372">
    <property type="gene designation" value="A630052K13Rik"/>
</dbReference>
<organism evidence="2">
    <name type="scientific">Mus musculus</name>
    <name type="common">Mouse</name>
    <dbReference type="NCBI Taxonomy" id="10090"/>
    <lineage>
        <taxon>Eukaryota</taxon>
        <taxon>Metazoa</taxon>
        <taxon>Chordata</taxon>
        <taxon>Craniata</taxon>
        <taxon>Vertebrata</taxon>
        <taxon>Euteleostomi</taxon>
        <taxon>Mammalia</taxon>
        <taxon>Eutheria</taxon>
        <taxon>Euarchontoglires</taxon>
        <taxon>Glires</taxon>
        <taxon>Rodentia</taxon>
        <taxon>Myomorpha</taxon>
        <taxon>Muroidea</taxon>
        <taxon>Muridae</taxon>
        <taxon>Murinae</taxon>
        <taxon>Mus</taxon>
        <taxon>Mus</taxon>
    </lineage>
</organism>
<accession>Q8C9I8</accession>
<name>Q8C9I8_MOUSE</name>
<protein>
    <submittedName>
        <fullName evidence="2">Uncharacterized protein</fullName>
    </submittedName>
</protein>
<reference evidence="2" key="3">
    <citation type="journal article" date="2000" name="Genome Res.">
        <title>RIKEN integrated sequence analysis (RISA) system--384-format sequencing pipeline with 384 multicapillary sequencer.</title>
        <authorList>
            <person name="Shibata K."/>
            <person name="Itoh M."/>
            <person name="Aizawa K."/>
            <person name="Nagaoka S."/>
            <person name="Sasaki N."/>
            <person name="Carninci P."/>
            <person name="Konno H."/>
            <person name="Akiyama J."/>
            <person name="Nishi K."/>
            <person name="Kitsunai T."/>
            <person name="Tashiro H."/>
            <person name="Itoh M."/>
            <person name="Sumi N."/>
            <person name="Ishii Y."/>
            <person name="Nakamura S."/>
            <person name="Hazama M."/>
            <person name="Nishine T."/>
            <person name="Harada A."/>
            <person name="Yamamoto R."/>
            <person name="Matsumoto H."/>
            <person name="Sakaguchi S."/>
            <person name="Ikegami T."/>
            <person name="Kashiwagi K."/>
            <person name="Fujiwake S."/>
            <person name="Inoue K."/>
            <person name="Togawa Y."/>
            <person name="Izawa M."/>
            <person name="Ohara E."/>
            <person name="Watahiki M."/>
            <person name="Yoneda Y."/>
            <person name="Ishikawa T."/>
            <person name="Ozawa K."/>
            <person name="Tanaka T."/>
            <person name="Matsuura S."/>
            <person name="Kawai J."/>
            <person name="Okazaki Y."/>
            <person name="Muramatsu M."/>
            <person name="Inoue Y."/>
            <person name="Kira A."/>
            <person name="Hayashizaki Y."/>
        </authorList>
    </citation>
    <scope>NUCLEOTIDE SEQUENCE</scope>
    <source>
        <strain evidence="2">C57BL/6J</strain>
        <tissue evidence="2">Thymus</tissue>
    </source>
</reference>
<reference evidence="2" key="5">
    <citation type="submission" date="2001-07" db="EMBL/GenBank/DDBJ databases">
        <authorList>
            <person name="Adachi J."/>
            <person name="Aizawa K."/>
            <person name="Akimura T."/>
            <person name="Arakawa T."/>
            <person name="Bono H."/>
            <person name="Carninci P."/>
            <person name="Fukuda S."/>
            <person name="Furuno M."/>
            <person name="Hanagaki T."/>
            <person name="Hara A."/>
            <person name="Hashizume W."/>
            <person name="Hayashida K."/>
            <person name="Hayatsu N."/>
            <person name="Hiramoto K."/>
            <person name="Hiraoka T."/>
            <person name="Hirozane T."/>
            <person name="Hori F."/>
            <person name="Imotani K."/>
            <person name="Ishii Y."/>
            <person name="Itoh M."/>
            <person name="Kagawa I."/>
            <person name="Kasukawa T."/>
            <person name="Katoh H."/>
            <person name="Kawai J."/>
            <person name="Kojima Y."/>
            <person name="Kondo S."/>
            <person name="Konno H."/>
            <person name="Kouda M."/>
            <person name="Koya S."/>
            <person name="Kurihara C."/>
            <person name="Matsuyama T."/>
            <person name="Miyazaki A."/>
            <person name="Murata M."/>
            <person name="Nakamura M."/>
            <person name="Nishi K."/>
            <person name="Nomura K."/>
            <person name="Numazaki R."/>
            <person name="Ohno M."/>
            <person name="Ohsato N."/>
            <person name="Okazaki Y."/>
            <person name="Saito R."/>
            <person name="Saitoh H."/>
            <person name="Sakai C."/>
            <person name="Sakai K."/>
            <person name="Sakazume N."/>
            <person name="Sano H."/>
            <person name="Sasaki D."/>
            <person name="Shibata K."/>
            <person name="Shinagawa A."/>
            <person name="Shiraki T."/>
            <person name="Sogabe Y."/>
            <person name="Tagami M."/>
            <person name="Tagawa A."/>
            <person name="Takahashi F."/>
            <person name="Takaku-Akahira S."/>
            <person name="Takeda Y."/>
            <person name="Tanaka T."/>
            <person name="Tomaru A."/>
            <person name="Toya T."/>
            <person name="Yasunishi A."/>
            <person name="Muramatsu M."/>
            <person name="Hayashizaki Y."/>
        </authorList>
    </citation>
    <scope>NUCLEOTIDE SEQUENCE</scope>
    <source>
        <strain evidence="2">C57BL/6J</strain>
        <tissue evidence="2">Thymus</tissue>
    </source>
</reference>
<evidence type="ECO:0000256" key="1">
    <source>
        <dbReference type="SAM" id="MobiDB-lite"/>
    </source>
</evidence>
<reference evidence="2" key="6">
    <citation type="journal article" date="2002" name="Nature">
        <title>Analysis of the mouse transcriptome based on functional annotation of 60,770 full-length cDNAs.</title>
        <authorList>
            <consortium name="The FANTOM Consortium and the RIKEN Genome Exploration Research Group Phase I and II Team"/>
        </authorList>
    </citation>
    <scope>NUCLEOTIDE SEQUENCE</scope>
    <source>
        <strain evidence="2">C57BL/6J</strain>
        <tissue evidence="2">Thymus</tissue>
    </source>
</reference>
<reference evidence="2" key="1">
    <citation type="journal article" date="1999" name="Methods Enzymol.">
        <title>High-efficiency full-length cDNA cloning.</title>
        <authorList>
            <person name="Carninci P."/>
            <person name="Hayashizaki Y."/>
        </authorList>
    </citation>
    <scope>NUCLEOTIDE SEQUENCE</scope>
    <source>
        <strain evidence="2">C57BL/6J</strain>
        <tissue evidence="2">Thymus</tissue>
    </source>
</reference>
<reference evidence="2" key="2">
    <citation type="journal article" date="2000" name="Genome Res.">
        <title>Normalization and subtraction of cap-trapper-selected cDNAs to prepare full-length cDNA libraries for rapid discovery of new genes.</title>
        <authorList>
            <person name="Carninci P."/>
            <person name="Shibata Y."/>
            <person name="Hayatsu N."/>
            <person name="Sugahara Y."/>
            <person name="Shibata K."/>
            <person name="Itoh M."/>
            <person name="Konno H."/>
            <person name="Okazaki Y."/>
            <person name="Muramatsu M."/>
            <person name="Hayashizaki Y."/>
        </authorList>
    </citation>
    <scope>NUCLEOTIDE SEQUENCE</scope>
    <source>
        <strain evidence="2">C57BL/6J</strain>
        <tissue evidence="2">Thymus</tissue>
    </source>
</reference>